<evidence type="ECO:0000259" key="2">
    <source>
        <dbReference type="Pfam" id="PF01609"/>
    </source>
</evidence>
<proteinExistence type="predicted"/>
<evidence type="ECO:0000313" key="3">
    <source>
        <dbReference type="EMBL" id="MSS16263.1"/>
    </source>
</evidence>
<feature type="transmembrane region" description="Helical" evidence="1">
    <location>
        <begin position="114"/>
        <end position="135"/>
    </location>
</feature>
<dbReference type="GO" id="GO:0004803">
    <property type="term" value="F:transposase activity"/>
    <property type="evidence" value="ECO:0007669"/>
    <property type="project" value="InterPro"/>
</dbReference>
<feature type="transmembrane region" description="Helical" evidence="1">
    <location>
        <begin position="74"/>
        <end position="94"/>
    </location>
</feature>
<dbReference type="InterPro" id="IPR012337">
    <property type="entry name" value="RNaseH-like_sf"/>
</dbReference>
<feature type="domain" description="Transposase IS4-like" evidence="2">
    <location>
        <begin position="161"/>
        <end position="310"/>
    </location>
</feature>
<dbReference type="GO" id="GO:0006313">
    <property type="term" value="P:DNA transposition"/>
    <property type="evidence" value="ECO:0007669"/>
    <property type="project" value="InterPro"/>
</dbReference>
<dbReference type="InterPro" id="IPR047658">
    <property type="entry name" value="IS4-like_transpos"/>
</dbReference>
<dbReference type="EMBL" id="VULT01000001">
    <property type="protein sequence ID" value="MSS16263.1"/>
    <property type="molecule type" value="Genomic_DNA"/>
</dbReference>
<dbReference type="InterPro" id="IPR002559">
    <property type="entry name" value="Transposase_11"/>
</dbReference>
<protein>
    <submittedName>
        <fullName evidence="3">IS4 family transposase</fullName>
    </submittedName>
</protein>
<dbReference type="GO" id="GO:0003677">
    <property type="term" value="F:DNA binding"/>
    <property type="evidence" value="ECO:0007669"/>
    <property type="project" value="InterPro"/>
</dbReference>
<evidence type="ECO:0000256" key="1">
    <source>
        <dbReference type="SAM" id="Phobius"/>
    </source>
</evidence>
<dbReference type="Pfam" id="PF01609">
    <property type="entry name" value="DDE_Tnp_1"/>
    <property type="match status" value="1"/>
</dbReference>
<accession>A0A6L5XAK2</accession>
<dbReference type="SUPFAM" id="SSF53098">
    <property type="entry name" value="Ribonuclease H-like"/>
    <property type="match status" value="1"/>
</dbReference>
<dbReference type="AlphaFoldDB" id="A0A6L5XAK2"/>
<reference evidence="3 4" key="1">
    <citation type="submission" date="2019-08" db="EMBL/GenBank/DDBJ databases">
        <title>In-depth cultivation of the pig gut microbiome towards novel bacterial diversity and tailored functional studies.</title>
        <authorList>
            <person name="Wylensek D."/>
            <person name="Hitch T.C.A."/>
            <person name="Clavel T."/>
        </authorList>
    </citation>
    <scope>NUCLEOTIDE SEQUENCE [LARGE SCALE GENOMIC DNA]</scope>
    <source>
        <strain evidence="3 4">Oil-RF-744-WCA-WT-10</strain>
    </source>
</reference>
<gene>
    <name evidence="3" type="ORF">FYJ29_00515</name>
</gene>
<dbReference type="RefSeq" id="WP_154327950.1">
    <property type="nucleotide sequence ID" value="NZ_CP045696.1"/>
</dbReference>
<evidence type="ECO:0000313" key="4">
    <source>
        <dbReference type="Proteomes" id="UP000483362"/>
    </source>
</evidence>
<dbReference type="NCBIfam" id="NF033591">
    <property type="entry name" value="transpos_IS4_2"/>
    <property type="match status" value="1"/>
</dbReference>
<keyword evidence="1" id="KW-1133">Transmembrane helix</keyword>
<name>A0A6L5XAK2_9BACT</name>
<comment type="caution">
    <text evidence="3">The sequence shown here is derived from an EMBL/GenBank/DDBJ whole genome shotgun (WGS) entry which is preliminary data.</text>
</comment>
<organism evidence="3 4">
    <name type="scientific">Sodaliphilus pleomorphus</name>
    <dbReference type="NCBI Taxonomy" id="2606626"/>
    <lineage>
        <taxon>Bacteria</taxon>
        <taxon>Pseudomonadati</taxon>
        <taxon>Bacteroidota</taxon>
        <taxon>Bacteroidia</taxon>
        <taxon>Bacteroidales</taxon>
        <taxon>Muribaculaceae</taxon>
        <taxon>Sodaliphilus</taxon>
    </lineage>
</organism>
<dbReference type="Proteomes" id="UP000483362">
    <property type="component" value="Unassembled WGS sequence"/>
</dbReference>
<dbReference type="Gene3D" id="3.90.350.10">
    <property type="entry name" value="Transposase Inhibitor Protein From Tn5, Chain A, domain 1"/>
    <property type="match status" value="1"/>
</dbReference>
<keyword evidence="1" id="KW-0812">Transmembrane</keyword>
<keyword evidence="1" id="KW-0472">Membrane</keyword>
<keyword evidence="4" id="KW-1185">Reference proteome</keyword>
<sequence length="367" mass="42753">MKTTNSKGLVKVNQILPIMQEHFGQSMNLAHIKLMALLLHALCVVQTVSLHKLADAMPTAVDRDSNLRRLQRFFAKYVLDLDIIARMIFSLLPVKTGLVLSMDRTNWKFGEFNINILMLGITYKGIAFPLIFSLLPKRGNSSWKERRKIMERFIRLFGAGCIDCLVADREFIGKEWTGWLNSRRIRYYIRIRQNFWIVKPSTGERIRAWWLFNDLKVGQEKFFHKLFLHKGEYVYLAGSRIKNSDGVPELQILICFNQPEGAILTYKKRWEIETAFRAMKSSGFNIEDTHMRDMERIARLVAMVCMALVWAYLVGEHKDINIKPIRILKHGRKAKSLVKYGLEEIATILLRPAYTPKFDVFKFLSCT</sequence>
<feature type="transmembrane region" description="Helical" evidence="1">
    <location>
        <begin position="297"/>
        <end position="315"/>
    </location>
</feature>